<dbReference type="SUPFAM" id="SSF56784">
    <property type="entry name" value="HAD-like"/>
    <property type="match status" value="1"/>
</dbReference>
<evidence type="ECO:0000259" key="1">
    <source>
        <dbReference type="Pfam" id="PF00483"/>
    </source>
</evidence>
<dbReference type="EMBL" id="MN739582">
    <property type="protein sequence ID" value="QHT14369.1"/>
    <property type="molecule type" value="Genomic_DNA"/>
</dbReference>
<dbReference type="SUPFAM" id="SSF56112">
    <property type="entry name" value="Protein kinase-like (PK-like)"/>
    <property type="match status" value="1"/>
</dbReference>
<reference evidence="2" key="1">
    <citation type="journal article" date="2020" name="Nature">
        <title>Giant virus diversity and host interactions through global metagenomics.</title>
        <authorList>
            <person name="Schulz F."/>
            <person name="Roux S."/>
            <person name="Paez-Espino D."/>
            <person name="Jungbluth S."/>
            <person name="Walsh D.A."/>
            <person name="Denef V.J."/>
            <person name="McMahon K.D."/>
            <person name="Konstantinidis K.T."/>
            <person name="Eloe-Fadrosh E.A."/>
            <person name="Kyrpides N.C."/>
            <person name="Woyke T."/>
        </authorList>
    </citation>
    <scope>NUCLEOTIDE SEQUENCE</scope>
    <source>
        <strain evidence="2">GVMAG-M-3300023174-137</strain>
    </source>
</reference>
<proteinExistence type="predicted"/>
<organism evidence="2">
    <name type="scientific">viral metagenome</name>
    <dbReference type="NCBI Taxonomy" id="1070528"/>
    <lineage>
        <taxon>unclassified sequences</taxon>
        <taxon>metagenomes</taxon>
        <taxon>organismal metagenomes</taxon>
    </lineage>
</organism>
<dbReference type="InterPro" id="IPR023214">
    <property type="entry name" value="HAD_sf"/>
</dbReference>
<dbReference type="InterPro" id="IPR036412">
    <property type="entry name" value="HAD-like_sf"/>
</dbReference>
<protein>
    <recommendedName>
        <fullName evidence="1">Nucleotidyl transferase domain-containing protein</fullName>
    </recommendedName>
</protein>
<dbReference type="InterPro" id="IPR011009">
    <property type="entry name" value="Kinase-like_dom_sf"/>
</dbReference>
<evidence type="ECO:0000313" key="2">
    <source>
        <dbReference type="EMBL" id="QHT14369.1"/>
    </source>
</evidence>
<dbReference type="SUPFAM" id="SSF53448">
    <property type="entry name" value="Nucleotide-diphospho-sugar transferases"/>
    <property type="match status" value="1"/>
</dbReference>
<sequence>MKLYILCGGSGERLKSYSYPKPLNMIHGKPSIYYSLQHIPSRFKTFHFIYSSHLSEYNFEHIMINLFKDRICKFKCIDYFTRGPVESAYLGIKDTICDEEPIMFLDNDNIYRFSDTFDIDSIDTAFIGCNIDKSGSEAYSYVQLHDSNIVHIKEKCRISDTYCTGIYGFKNLRQFKEAAESLLLDDFKGEAYMSSVYDKMLSNNINVKCVMFPLIRHIGTLKEIHDILPSIGEEKMRICFDLDNTLVTYPSIPGDYTSVLPIESMIKLARSLHEDGHTIIIHTARRMKTHSGNVGAVMKDIGAITFNTLDTFKIPYDEIIFGKPIADVYIDDRAVNPYRGDLKSMGLFIEQEMKQIINFLPSNKYNKLGVINNNVVKSGNADLLKGQLFFYKNIPSNTSIQSYFPKLRMNTDISGVIMMELEYIKGIPLYTLFKHEMLSNKHMNIIMDMIQVIHNTYSPIVSPTIEQIANHYIDKFKKRLSDRSIYTFDNCDDVIKRYAQKLEEYCSSSRLKSVNIIHGDLWLSNMILSFNGDIKLIDMRGEVGDVLTLGGDPLYDYAKIYQSLRGFDTLLYGHEYNTEYATKLIDIFHERLQEIHINIDDVMMISDILILGSFHAIDDIAFREKCWKWITGNV</sequence>
<dbReference type="InterPro" id="IPR005835">
    <property type="entry name" value="NTP_transferase_dom"/>
</dbReference>
<accession>A0A6C0DEI3</accession>
<dbReference type="Gene3D" id="3.90.550.10">
    <property type="entry name" value="Spore Coat Polysaccharide Biosynthesis Protein SpsA, Chain A"/>
    <property type="match status" value="1"/>
</dbReference>
<dbReference type="AlphaFoldDB" id="A0A6C0DEI3"/>
<name>A0A6C0DEI3_9ZZZZ</name>
<dbReference type="Pfam" id="PF00483">
    <property type="entry name" value="NTP_transferase"/>
    <property type="match status" value="1"/>
</dbReference>
<dbReference type="InterPro" id="IPR029044">
    <property type="entry name" value="Nucleotide-diphossugar_trans"/>
</dbReference>
<dbReference type="InterPro" id="IPR004119">
    <property type="entry name" value="EcKL"/>
</dbReference>
<dbReference type="Pfam" id="PF02958">
    <property type="entry name" value="EcKL"/>
    <property type="match status" value="1"/>
</dbReference>
<feature type="domain" description="Nucleotidyl transferase" evidence="1">
    <location>
        <begin position="5"/>
        <end position="228"/>
    </location>
</feature>
<dbReference type="Gene3D" id="3.40.50.1000">
    <property type="entry name" value="HAD superfamily/HAD-like"/>
    <property type="match status" value="1"/>
</dbReference>